<dbReference type="Pfam" id="PF13524">
    <property type="entry name" value="Glyco_trans_1_2"/>
    <property type="match status" value="1"/>
</dbReference>
<evidence type="ECO:0000259" key="1">
    <source>
        <dbReference type="Pfam" id="PF13524"/>
    </source>
</evidence>
<gene>
    <name evidence="2" type="ORF">FHS92_000957</name>
</gene>
<dbReference type="InterPro" id="IPR055259">
    <property type="entry name" value="YkvP/CgeB_Glyco_trans-like"/>
</dbReference>
<accession>A0A841IY61</accession>
<dbReference type="RefSeq" id="WP_184078000.1">
    <property type="nucleotide sequence ID" value="NZ_JACIJP010000001.1"/>
</dbReference>
<protein>
    <recommendedName>
        <fullName evidence="1">Spore protein YkvP/CgeB glycosyl transferase-like domain-containing protein</fullName>
    </recommendedName>
</protein>
<sequence length="350" mass="39644">MKMTVMSKGRADPHQGWAAIEEFAELLVQIFDAQWVSPTNQPRGWMGRSPFVSRRPRFSPLPNAAEIGGDVLFVVAGSPADLAMVGSIPDARKRFARIHAFVTDSYFEHGFVRETALFDSITVTAKEDVAYPRDRFGIAVHHLHQGADVLRWAPRSLDTPRAIDLIAYGRTPASYHEVLCDRYHRMDSDALYLHSPLGNLTGPTVARERSMLFKLLHRTHISLAFHLLVEVLPHRPVSMMVTSRWLESLASGCIVAGRRPVSTMADDMLCWDGATIELSEDPRIAADEIDDLIARKSEFTDQRRCNIANMFRHHDWRWRISELCALHGWARPERLESELAAVVKLSQDWA</sequence>
<dbReference type="Proteomes" id="UP000552700">
    <property type="component" value="Unassembled WGS sequence"/>
</dbReference>
<evidence type="ECO:0000313" key="3">
    <source>
        <dbReference type="Proteomes" id="UP000552700"/>
    </source>
</evidence>
<proteinExistence type="predicted"/>
<name>A0A841IY61_9SPHN</name>
<evidence type="ECO:0000313" key="2">
    <source>
        <dbReference type="EMBL" id="MBB6123250.1"/>
    </source>
</evidence>
<reference evidence="2 3" key="1">
    <citation type="submission" date="2020-08" db="EMBL/GenBank/DDBJ databases">
        <title>Genomic Encyclopedia of Type Strains, Phase IV (KMG-IV): sequencing the most valuable type-strain genomes for metagenomic binning, comparative biology and taxonomic classification.</title>
        <authorList>
            <person name="Goeker M."/>
        </authorList>
    </citation>
    <scope>NUCLEOTIDE SEQUENCE [LARGE SCALE GENOMIC DNA]</scope>
    <source>
        <strain evidence="2 3">DSM 102255</strain>
    </source>
</reference>
<dbReference type="AlphaFoldDB" id="A0A841IY61"/>
<organism evidence="2 3">
    <name type="scientific">Sphingobium subterraneum</name>
    <dbReference type="NCBI Taxonomy" id="627688"/>
    <lineage>
        <taxon>Bacteria</taxon>
        <taxon>Pseudomonadati</taxon>
        <taxon>Pseudomonadota</taxon>
        <taxon>Alphaproteobacteria</taxon>
        <taxon>Sphingomonadales</taxon>
        <taxon>Sphingomonadaceae</taxon>
        <taxon>Sphingobium</taxon>
    </lineage>
</organism>
<keyword evidence="3" id="KW-1185">Reference proteome</keyword>
<comment type="caution">
    <text evidence="2">The sequence shown here is derived from an EMBL/GenBank/DDBJ whole genome shotgun (WGS) entry which is preliminary data.</text>
</comment>
<feature type="domain" description="Spore protein YkvP/CgeB glycosyl transferase-like" evidence="1">
    <location>
        <begin position="210"/>
        <end position="324"/>
    </location>
</feature>
<dbReference type="EMBL" id="JACIJP010000001">
    <property type="protein sequence ID" value="MBB6123250.1"/>
    <property type="molecule type" value="Genomic_DNA"/>
</dbReference>